<feature type="binding site" evidence="8">
    <location>
        <begin position="102"/>
        <end position="109"/>
    </location>
    <ligand>
        <name>ATP</name>
        <dbReference type="ChEBI" id="CHEBI:30616"/>
    </ligand>
</feature>
<dbReference type="PROSITE" id="PS50096">
    <property type="entry name" value="IQ"/>
    <property type="match status" value="1"/>
</dbReference>
<dbReference type="PROSITE" id="PS51456">
    <property type="entry name" value="MYOSIN_MOTOR"/>
    <property type="match status" value="1"/>
</dbReference>
<reference evidence="11 12" key="1">
    <citation type="journal article" date="2018" name="Genome Biol. Evol.">
        <title>Multiple Roots of Fruiting Body Formation in Amoebozoa.</title>
        <authorList>
            <person name="Hillmann F."/>
            <person name="Forbes G."/>
            <person name="Novohradska S."/>
            <person name="Ferling I."/>
            <person name="Riege K."/>
            <person name="Groth M."/>
            <person name="Westermann M."/>
            <person name="Marz M."/>
            <person name="Spaller T."/>
            <person name="Winckler T."/>
            <person name="Schaap P."/>
            <person name="Glockner G."/>
        </authorList>
    </citation>
    <scope>NUCLEOTIDE SEQUENCE [LARGE SCALE GENOMIC DNA]</scope>
    <source>
        <strain evidence="11 12">Jena</strain>
    </source>
</reference>
<dbReference type="GO" id="GO:0043327">
    <property type="term" value="P:chemotaxis to cAMP"/>
    <property type="evidence" value="ECO:0007669"/>
    <property type="project" value="UniProtKB-ARBA"/>
</dbReference>
<comment type="caution">
    <text evidence="11">The sequence shown here is derived from an EMBL/GenBank/DDBJ whole genome shotgun (WGS) entry which is preliminary data.</text>
</comment>
<evidence type="ECO:0000256" key="3">
    <source>
        <dbReference type="ARBA" id="ARBA00022741"/>
    </source>
</evidence>
<dbReference type="FunCoup" id="A0A2P6NWH6">
    <property type="interactions" value="21"/>
</dbReference>
<keyword evidence="4 8" id="KW-0067">ATP-binding</keyword>
<dbReference type="Gene3D" id="1.20.58.530">
    <property type="match status" value="1"/>
</dbReference>
<dbReference type="GO" id="GO:0051015">
    <property type="term" value="F:actin filament binding"/>
    <property type="evidence" value="ECO:0007669"/>
    <property type="project" value="TreeGrafter"/>
</dbReference>
<evidence type="ECO:0000259" key="9">
    <source>
        <dbReference type="PROSITE" id="PS51456"/>
    </source>
</evidence>
<evidence type="ECO:0000256" key="1">
    <source>
        <dbReference type="ARBA" id="ARBA00008314"/>
    </source>
</evidence>
<dbReference type="InParanoid" id="A0A2P6NWH6"/>
<dbReference type="InterPro" id="IPR036072">
    <property type="entry name" value="MYSc_Myo1"/>
</dbReference>
<dbReference type="GO" id="GO:0031143">
    <property type="term" value="C:pseudopodium"/>
    <property type="evidence" value="ECO:0007669"/>
    <property type="project" value="UniProtKB-ARBA"/>
</dbReference>
<gene>
    <name evidence="11" type="ORF">PROFUN_03347</name>
</gene>
<dbReference type="SUPFAM" id="SSF52540">
    <property type="entry name" value="P-loop containing nucleoside triphosphate hydrolases"/>
    <property type="match status" value="1"/>
</dbReference>
<dbReference type="EMBL" id="MDYQ01000012">
    <property type="protein sequence ID" value="PRP88238.1"/>
    <property type="molecule type" value="Genomic_DNA"/>
</dbReference>
<dbReference type="SMART" id="SM00015">
    <property type="entry name" value="IQ"/>
    <property type="match status" value="1"/>
</dbReference>
<dbReference type="CDD" id="cd01378">
    <property type="entry name" value="MYSc_Myo1"/>
    <property type="match status" value="1"/>
</dbReference>
<dbReference type="Gene3D" id="1.10.10.820">
    <property type="match status" value="1"/>
</dbReference>
<feature type="region of interest" description="Actin-binding" evidence="8">
    <location>
        <begin position="568"/>
        <end position="590"/>
    </location>
</feature>
<dbReference type="Proteomes" id="UP000241769">
    <property type="component" value="Unassembled WGS sequence"/>
</dbReference>
<dbReference type="GO" id="GO:0007015">
    <property type="term" value="P:actin filament organization"/>
    <property type="evidence" value="ECO:0007669"/>
    <property type="project" value="TreeGrafter"/>
</dbReference>
<dbReference type="GO" id="GO:0005524">
    <property type="term" value="F:ATP binding"/>
    <property type="evidence" value="ECO:0007669"/>
    <property type="project" value="UniProtKB-UniRule"/>
</dbReference>
<comment type="similarity">
    <text evidence="1 8">Belongs to the TRAFAC class myosin-kinesin ATPase superfamily. Myosin family.</text>
</comment>
<keyword evidence="3 8" id="KW-0547">Nucleotide-binding</keyword>
<dbReference type="InterPro" id="IPR027417">
    <property type="entry name" value="P-loop_NTPase"/>
</dbReference>
<accession>A0A2P6NWH6</accession>
<feature type="domain" description="TH1" evidence="10">
    <location>
        <begin position="814"/>
        <end position="1011"/>
    </location>
</feature>
<comment type="subunit">
    <text evidence="2">Myosin I heavy chain is single-headed. Dimer of a heavy and a light chain. Inability to self-assemble into filaments.</text>
</comment>
<evidence type="ECO:0000256" key="7">
    <source>
        <dbReference type="ARBA" id="ARBA00023203"/>
    </source>
</evidence>
<evidence type="ECO:0000256" key="5">
    <source>
        <dbReference type="ARBA" id="ARBA00023123"/>
    </source>
</evidence>
<evidence type="ECO:0000256" key="2">
    <source>
        <dbReference type="ARBA" id="ARBA00011190"/>
    </source>
</evidence>
<dbReference type="OrthoDB" id="6108017at2759"/>
<dbReference type="GO" id="GO:0005737">
    <property type="term" value="C:cytoplasm"/>
    <property type="evidence" value="ECO:0007669"/>
    <property type="project" value="TreeGrafter"/>
</dbReference>
<dbReference type="PANTHER" id="PTHR13140:SF679">
    <property type="entry name" value="UNCONVENTIONAL MYOSIN IC"/>
    <property type="match status" value="1"/>
</dbReference>
<proteinExistence type="inferred from homology"/>
<feature type="domain" description="Myosin motor" evidence="9">
    <location>
        <begin position="8"/>
        <end position="698"/>
    </location>
</feature>
<dbReference type="PRINTS" id="PR00193">
    <property type="entry name" value="MYOSINHEAVY"/>
</dbReference>
<protein>
    <submittedName>
        <fullName evidence="11">Myosin IE</fullName>
    </submittedName>
</protein>
<name>A0A2P6NWH6_9EUKA</name>
<dbReference type="FunFam" id="1.20.58.530:FF:000004">
    <property type="entry name" value="Unconventional myosin ID"/>
    <property type="match status" value="1"/>
</dbReference>
<dbReference type="InterPro" id="IPR010926">
    <property type="entry name" value="Myosin_TH1"/>
</dbReference>
<evidence type="ECO:0000259" key="10">
    <source>
        <dbReference type="PROSITE" id="PS51757"/>
    </source>
</evidence>
<dbReference type="GO" id="GO:0031252">
    <property type="term" value="C:cell leading edge"/>
    <property type="evidence" value="ECO:0007669"/>
    <property type="project" value="UniProtKB-ARBA"/>
</dbReference>
<sequence>MNLDKTQGGVPDFVLMDQLTEDAMVDNIVGRFKKDNIYTFIGEVVVSMNPYKEVSGLYSKAKMQEYKSAYMYEKSPHIYSLSNNVYRKLLQYRRNQCVIISGESGAGKTEASKVLMQYLAAVSKSSSEVDRVKNQLLESNPVLEAFGNAKTLRNDNSSRFGKYMEIQFDFDGAPVGASIINYLLEKSRVVGRTVGERSFHIFYQMLAGLSDAELKSNGVSKDINQFNYLSVSQCSTVPTINDVTGFKEVQKALDTLGFSGTEKQNMWKILSGILLLGNINFRPDEAKANITRILDQKALDAAAAALTTNAGALSSALTTRSITTGVGKRVSSISIPLDLQAAAFTRDALAKGVYERLFNWLVQSINSRLSAKSTEGKMVVGILDIYGFEVFDNNSFEQFCINFCNEKLQQLFIELTLKSEQEEYVREGIQWEPVKYFNNKIICDLIEGKPVSITSLMDECSLITESTDSTLLGRMNHSFKSHAHFESRDSAKRDMTLPDNSFKLKHYAGDVIYNINGFLEKNKDTLFGDLVNAMNVSSNPLLSSLFPPLDLNSKKRPITAGTQFKNALNNLMDRLLACEPHYIRCIKPNDNKKPGVIDNERLRHQIRYLGLLENVRVRRAGFAFRQPYPRFVWRYKIICPDTWPPRRFTMRPGQDAEKTPAEKIIKHLGLKGDDYRMGKTKVFIRDPRTLFDLETRRDKEIPKVVVKLQTAWRGYIARSQWKQTKAAIKIQLFYRSARSARWMRKVKNAFEGVSRDATYGKNIQWPEPPRVLKNGSILVKKIWANWRARKMVLALTAEQQAEMRQKVLAYTIFSGKKPWDCSRRYQADYLESDKNPNSKKYIEAMAKLFATYEDTSVNFAEYGNKFNSKNKPDFRGIVVTDKNIYKHDPKNYKIKKYETPIVQVTDICLSPFEDTFVIVHAVEPHRDLCFDLGIQGEEKASEFVVAVVQEHKKLTGKTLPIHFKDSITYNAGRTPKGKGVDYTLKFEATDDPKVVNSQIRSKGQVNTVVYSKTNNPIAKKKR</sequence>
<keyword evidence="12" id="KW-1185">Reference proteome</keyword>
<dbReference type="GO" id="GO:0016459">
    <property type="term" value="C:myosin complex"/>
    <property type="evidence" value="ECO:0007669"/>
    <property type="project" value="UniProtKB-KW"/>
</dbReference>
<dbReference type="Gene3D" id="1.20.120.720">
    <property type="entry name" value="Myosin VI head, motor domain, U50 subdomain"/>
    <property type="match status" value="1"/>
</dbReference>
<dbReference type="InterPro" id="IPR000048">
    <property type="entry name" value="IQ_motif_EF-hand-BS"/>
</dbReference>
<dbReference type="FunFam" id="1.10.10.820:FF:000001">
    <property type="entry name" value="Myosin heavy chain"/>
    <property type="match status" value="1"/>
</dbReference>
<dbReference type="GO" id="GO:0005886">
    <property type="term" value="C:plasma membrane"/>
    <property type="evidence" value="ECO:0007669"/>
    <property type="project" value="TreeGrafter"/>
</dbReference>
<dbReference type="Gene3D" id="3.40.850.10">
    <property type="entry name" value="Kinesin motor domain"/>
    <property type="match status" value="1"/>
</dbReference>
<evidence type="ECO:0000256" key="4">
    <source>
        <dbReference type="ARBA" id="ARBA00022840"/>
    </source>
</evidence>
<dbReference type="SMART" id="SM00242">
    <property type="entry name" value="MYSc"/>
    <property type="match status" value="1"/>
</dbReference>
<dbReference type="GO" id="GO:0000146">
    <property type="term" value="F:microfilament motor activity"/>
    <property type="evidence" value="ECO:0007669"/>
    <property type="project" value="TreeGrafter"/>
</dbReference>
<dbReference type="Gene3D" id="1.20.5.4820">
    <property type="match status" value="1"/>
</dbReference>
<keyword evidence="7 8" id="KW-0009">Actin-binding</keyword>
<evidence type="ECO:0000313" key="11">
    <source>
        <dbReference type="EMBL" id="PRP88238.1"/>
    </source>
</evidence>
<dbReference type="Pfam" id="PF06017">
    <property type="entry name" value="Myosin_TH1"/>
    <property type="match status" value="1"/>
</dbReference>
<dbReference type="AlphaFoldDB" id="A0A2P6NWH6"/>
<dbReference type="STRING" id="1890364.A0A2P6NWH6"/>
<dbReference type="PROSITE" id="PS51757">
    <property type="entry name" value="TH1"/>
    <property type="match status" value="1"/>
</dbReference>
<evidence type="ECO:0000313" key="12">
    <source>
        <dbReference type="Proteomes" id="UP000241769"/>
    </source>
</evidence>
<dbReference type="Pfam" id="PF00063">
    <property type="entry name" value="Myosin_head"/>
    <property type="match status" value="1"/>
</dbReference>
<dbReference type="GO" id="GO:0006897">
    <property type="term" value="P:endocytosis"/>
    <property type="evidence" value="ECO:0007669"/>
    <property type="project" value="UniProtKB-ARBA"/>
</dbReference>
<evidence type="ECO:0000256" key="8">
    <source>
        <dbReference type="PROSITE-ProRule" id="PRU00782"/>
    </source>
</evidence>
<keyword evidence="5 8" id="KW-0518">Myosin</keyword>
<dbReference type="GO" id="GO:0030048">
    <property type="term" value="P:actin filament-based movement"/>
    <property type="evidence" value="ECO:0007669"/>
    <property type="project" value="TreeGrafter"/>
</dbReference>
<organism evidence="11 12">
    <name type="scientific">Planoprotostelium fungivorum</name>
    <dbReference type="NCBI Taxonomy" id="1890364"/>
    <lineage>
        <taxon>Eukaryota</taxon>
        <taxon>Amoebozoa</taxon>
        <taxon>Evosea</taxon>
        <taxon>Variosea</taxon>
        <taxon>Cavosteliida</taxon>
        <taxon>Cavosteliaceae</taxon>
        <taxon>Planoprotostelium</taxon>
    </lineage>
</organism>
<evidence type="ECO:0000256" key="6">
    <source>
        <dbReference type="ARBA" id="ARBA00023175"/>
    </source>
</evidence>
<dbReference type="InterPro" id="IPR001609">
    <property type="entry name" value="Myosin_head_motor_dom-like"/>
</dbReference>
<dbReference type="InterPro" id="IPR036961">
    <property type="entry name" value="Kinesin_motor_dom_sf"/>
</dbReference>
<dbReference type="PANTHER" id="PTHR13140">
    <property type="entry name" value="MYOSIN"/>
    <property type="match status" value="1"/>
</dbReference>
<keyword evidence="6 8" id="KW-0505">Motor protein</keyword>